<name>Q02BX7_SOLUE</name>
<dbReference type="OrthoDB" id="9793658at2"/>
<dbReference type="STRING" id="234267.Acid_0429"/>
<reference evidence="1" key="1">
    <citation type="submission" date="2006-10" db="EMBL/GenBank/DDBJ databases">
        <title>Complete sequence of Solibacter usitatus Ellin6076.</title>
        <authorList>
            <consortium name="US DOE Joint Genome Institute"/>
            <person name="Copeland A."/>
            <person name="Lucas S."/>
            <person name="Lapidus A."/>
            <person name="Barry K."/>
            <person name="Detter J.C."/>
            <person name="Glavina del Rio T."/>
            <person name="Hammon N."/>
            <person name="Israni S."/>
            <person name="Dalin E."/>
            <person name="Tice H."/>
            <person name="Pitluck S."/>
            <person name="Thompson L.S."/>
            <person name="Brettin T."/>
            <person name="Bruce D."/>
            <person name="Han C."/>
            <person name="Tapia R."/>
            <person name="Gilna P."/>
            <person name="Schmutz J."/>
            <person name="Larimer F."/>
            <person name="Land M."/>
            <person name="Hauser L."/>
            <person name="Kyrpides N."/>
            <person name="Mikhailova N."/>
            <person name="Janssen P.H."/>
            <person name="Kuske C.R."/>
            <person name="Richardson P."/>
        </authorList>
    </citation>
    <scope>NUCLEOTIDE SEQUENCE</scope>
    <source>
        <strain evidence="1">Ellin6076</strain>
    </source>
</reference>
<dbReference type="InParanoid" id="Q02BX7"/>
<proteinExistence type="predicted"/>
<dbReference type="AlphaFoldDB" id="Q02BX7"/>
<organism evidence="1">
    <name type="scientific">Solibacter usitatus (strain Ellin6076)</name>
    <dbReference type="NCBI Taxonomy" id="234267"/>
    <lineage>
        <taxon>Bacteria</taxon>
        <taxon>Pseudomonadati</taxon>
        <taxon>Acidobacteriota</taxon>
        <taxon>Terriglobia</taxon>
        <taxon>Bryobacterales</taxon>
        <taxon>Solibacteraceae</taxon>
        <taxon>Candidatus Solibacter</taxon>
    </lineage>
</organism>
<evidence type="ECO:0000313" key="1">
    <source>
        <dbReference type="EMBL" id="ABJ81439.1"/>
    </source>
</evidence>
<dbReference type="HOGENOM" id="CLU_1915714_0_0_0"/>
<dbReference type="KEGG" id="sus:Acid_0429"/>
<sequence length="132" mass="14454">MDRSVAELEVIVRNRICGVCTERTIDGECGLETPSSCALFRLFPQVAQAIQSVHSDDIHPYIEAIRRNVCSVCQDQAPDGSCETRRQVQCALDAYLLLVVDAIEEATGKTFDKTSFQPSAGSVARPGPQIRL</sequence>
<dbReference type="EMBL" id="CP000473">
    <property type="protein sequence ID" value="ABJ81439.1"/>
    <property type="molecule type" value="Genomic_DNA"/>
</dbReference>
<gene>
    <name evidence="1" type="ordered locus">Acid_0429</name>
</gene>
<protein>
    <submittedName>
        <fullName evidence="1">Uncharacterized protein</fullName>
    </submittedName>
</protein>
<accession>Q02BX7</accession>